<dbReference type="EMBL" id="LFML01000131">
    <property type="protein sequence ID" value="KMO94327.1"/>
    <property type="molecule type" value="Genomic_DNA"/>
</dbReference>
<dbReference type="Proteomes" id="UP000035932">
    <property type="component" value="Unassembled WGS sequence"/>
</dbReference>
<dbReference type="STRING" id="66430.ACS04_29750"/>
<dbReference type="OrthoDB" id="6624781at2"/>
<sequence length="243" mass="26462">MTEPTTPANETTVPVLPCVSVEDTLEFYEALGFENTYKQTRPYPYLALRLGGFELHFGKAPQGLDPAREDGGACLVMVDSVAPYHAAFVGAMRRTYGKVLATGRPRITRHRPGASRFSLVDPSGNSIVFVRRDEPMELDYGGSKQLQGLAKALDNARILREFKDDDRAAFRAVKSALRKFGEDAPAADRARALAVLISTSAALGEHGDDVPAWTAELAGIALTEAEREQVEAELHNTSDLNND</sequence>
<organism evidence="1 2">
    <name type="scientific">Streptomyces roseus</name>
    <dbReference type="NCBI Taxonomy" id="66430"/>
    <lineage>
        <taxon>Bacteria</taxon>
        <taxon>Bacillati</taxon>
        <taxon>Actinomycetota</taxon>
        <taxon>Actinomycetes</taxon>
        <taxon>Kitasatosporales</taxon>
        <taxon>Streptomycetaceae</taxon>
        <taxon>Streptomyces</taxon>
    </lineage>
</organism>
<name>A0A0J6XJ99_9ACTN</name>
<dbReference type="PATRIC" id="fig|66430.4.peg.1902"/>
<dbReference type="InterPro" id="IPR029068">
    <property type="entry name" value="Glyas_Bleomycin-R_OHBP_Dase"/>
</dbReference>
<dbReference type="SUPFAM" id="SSF54593">
    <property type="entry name" value="Glyoxalase/Bleomycin resistance protein/Dihydroxybiphenyl dioxygenase"/>
    <property type="match status" value="1"/>
</dbReference>
<proteinExistence type="predicted"/>
<keyword evidence="2" id="KW-1185">Reference proteome</keyword>
<gene>
    <name evidence="1" type="ORF">ACS04_29750</name>
</gene>
<accession>A0A0J6XJ99</accession>
<evidence type="ECO:0000313" key="1">
    <source>
        <dbReference type="EMBL" id="KMO94327.1"/>
    </source>
</evidence>
<dbReference type="RefSeq" id="WP_048479910.1">
    <property type="nucleotide sequence ID" value="NZ_JBIRUD010000001.1"/>
</dbReference>
<dbReference type="AlphaFoldDB" id="A0A0J6XJ99"/>
<evidence type="ECO:0000313" key="2">
    <source>
        <dbReference type="Proteomes" id="UP000035932"/>
    </source>
</evidence>
<dbReference type="Gene3D" id="3.10.180.10">
    <property type="entry name" value="2,3-Dihydroxybiphenyl 1,2-Dioxygenase, domain 1"/>
    <property type="match status" value="1"/>
</dbReference>
<comment type="caution">
    <text evidence="1">The sequence shown here is derived from an EMBL/GenBank/DDBJ whole genome shotgun (WGS) entry which is preliminary data.</text>
</comment>
<protein>
    <submittedName>
        <fullName evidence="1">Glyoxalase</fullName>
    </submittedName>
</protein>
<reference evidence="1 2" key="1">
    <citation type="submission" date="2015-06" db="EMBL/GenBank/DDBJ databases">
        <title>Recapitulation of the evolution of biosynthetic gene clusters reveals hidden chemical diversity on bacterial genomes.</title>
        <authorList>
            <person name="Cruz-Morales P."/>
            <person name="Martinez-Guerrero C."/>
            <person name="Morales-Escalante M.A."/>
            <person name="Yanez-Guerra L.A."/>
            <person name="Kopp J.F."/>
            <person name="Feldmann J."/>
            <person name="Ramos-Aboites H.E."/>
            <person name="Barona-Gomez F."/>
        </authorList>
    </citation>
    <scope>NUCLEOTIDE SEQUENCE [LARGE SCALE GENOMIC DNA]</scope>
    <source>
        <strain evidence="1 2">ATCC 31245</strain>
    </source>
</reference>